<keyword evidence="4" id="KW-1185">Reference proteome</keyword>
<dbReference type="InterPro" id="IPR037103">
    <property type="entry name" value="Tubulin/FtsZ-like_C"/>
</dbReference>
<evidence type="ECO:0000313" key="4">
    <source>
        <dbReference type="Proteomes" id="UP000198406"/>
    </source>
</evidence>
<keyword evidence="2" id="KW-0342">GTP-binding</keyword>
<sequence>METSKASTAQTLSEESHVQNILFVECGFGSDAHGQDSTKAAVRACRNAIEFNQLPSLKSIIPGGKENLKLDVLLAVPPKYQSQLDLSTIKAAFPYGEVRIQIQDGGMIANSGSVVEELGDKNADMVIVCVAVTVGY</sequence>
<reference evidence="3 4" key="1">
    <citation type="journal article" date="2015" name="Plant Cell">
        <title>Oil accumulation by the oleaginous diatom Fistulifera solaris as revealed by the genome and transcriptome.</title>
        <authorList>
            <person name="Tanaka T."/>
            <person name="Maeda Y."/>
            <person name="Veluchamy A."/>
            <person name="Tanaka M."/>
            <person name="Abida H."/>
            <person name="Marechal E."/>
            <person name="Bowler C."/>
            <person name="Muto M."/>
            <person name="Sunaga Y."/>
            <person name="Tanaka M."/>
            <person name="Yoshino T."/>
            <person name="Taniguchi T."/>
            <person name="Fukuda Y."/>
            <person name="Nemoto M."/>
            <person name="Matsumoto M."/>
            <person name="Wong P.S."/>
            <person name="Aburatani S."/>
            <person name="Fujibuchi W."/>
        </authorList>
    </citation>
    <scope>NUCLEOTIDE SEQUENCE [LARGE SCALE GENOMIC DNA]</scope>
    <source>
        <strain evidence="3 4">JPCC DA0580</strain>
    </source>
</reference>
<dbReference type="GO" id="GO:0005525">
    <property type="term" value="F:GTP binding"/>
    <property type="evidence" value="ECO:0007669"/>
    <property type="project" value="UniProtKB-KW"/>
</dbReference>
<dbReference type="OrthoDB" id="193238at2759"/>
<dbReference type="AlphaFoldDB" id="A0A1Z5JN28"/>
<name>A0A1Z5JN28_FISSO</name>
<dbReference type="Gene3D" id="3.30.1330.20">
    <property type="entry name" value="Tubulin/FtsZ, C-terminal domain"/>
    <property type="match status" value="1"/>
</dbReference>
<evidence type="ECO:0000256" key="1">
    <source>
        <dbReference type="ARBA" id="ARBA00022741"/>
    </source>
</evidence>
<dbReference type="InParanoid" id="A0A1Z5JN28"/>
<evidence type="ECO:0000313" key="3">
    <source>
        <dbReference type="EMBL" id="GAX15423.1"/>
    </source>
</evidence>
<dbReference type="EMBL" id="BDSP01000092">
    <property type="protein sequence ID" value="GAX15423.1"/>
    <property type="molecule type" value="Genomic_DNA"/>
</dbReference>
<dbReference type="Proteomes" id="UP000198406">
    <property type="component" value="Unassembled WGS sequence"/>
</dbReference>
<dbReference type="PANTHER" id="PTHR34784">
    <property type="entry name" value="50S RIBOSOMAL PROTEIN L34"/>
    <property type="match status" value="1"/>
</dbReference>
<gene>
    <name evidence="3" type="ORF">FisN_8Lh281</name>
</gene>
<dbReference type="NCBIfam" id="TIGR02058">
    <property type="entry name" value="lin0512_fam"/>
    <property type="match status" value="1"/>
</dbReference>
<evidence type="ECO:0000256" key="2">
    <source>
        <dbReference type="ARBA" id="ARBA00023134"/>
    </source>
</evidence>
<organism evidence="3 4">
    <name type="scientific">Fistulifera solaris</name>
    <name type="common">Oleaginous diatom</name>
    <dbReference type="NCBI Taxonomy" id="1519565"/>
    <lineage>
        <taxon>Eukaryota</taxon>
        <taxon>Sar</taxon>
        <taxon>Stramenopiles</taxon>
        <taxon>Ochrophyta</taxon>
        <taxon>Bacillariophyta</taxon>
        <taxon>Bacillariophyceae</taxon>
        <taxon>Bacillariophycidae</taxon>
        <taxon>Naviculales</taxon>
        <taxon>Naviculaceae</taxon>
        <taxon>Fistulifera</taxon>
    </lineage>
</organism>
<protein>
    <submittedName>
        <fullName evidence="3">Uncharacterized protein</fullName>
    </submittedName>
</protein>
<dbReference type="PANTHER" id="PTHR34784:SF1">
    <property type="entry name" value="50S RIBOSOMAL PROTEIN L34"/>
    <property type="match status" value="1"/>
</dbReference>
<dbReference type="InterPro" id="IPR011719">
    <property type="entry name" value="CHP02058"/>
</dbReference>
<accession>A0A1Z5JN28</accession>
<proteinExistence type="predicted"/>
<keyword evidence="1" id="KW-0547">Nucleotide-binding</keyword>
<comment type="caution">
    <text evidence="3">The sequence shown here is derived from an EMBL/GenBank/DDBJ whole genome shotgun (WGS) entry which is preliminary data.</text>
</comment>
<dbReference type="Pfam" id="PF09585">
    <property type="entry name" value="Lin0512_fam"/>
    <property type="match status" value="1"/>
</dbReference>